<dbReference type="EMBL" id="PDGH01000120">
    <property type="protein sequence ID" value="POB44917.1"/>
    <property type="molecule type" value="Genomic_DNA"/>
</dbReference>
<sequence>MSKKAMAFCCLVISEAVQAGFSVSIEKDLIELGVSAAVTDKSYLYIGADSNEWLGIGVGYQHRLSSQWTANAYYEFGLEDDWLMNDALEVDGVKTKSHFLDFSTTHRFDDYSTKLGITGEFTRNGFTWITVDDSDKYSMYASVARYFQSLYVTGRYEHHYAIDRSDMIDFNQGHANEWEFSIGTMRSIWKIYPYLKANILSPNGTYYGSQSTNVSCSMGGTISF</sequence>
<feature type="chain" id="PRO_5015608876" evidence="1">
    <location>
        <begin position="20"/>
        <end position="224"/>
    </location>
</feature>
<reference evidence="2 3" key="1">
    <citation type="journal article" date="2018" name="Front. Microbiol.">
        <title>Phylogeny of Vibrio vulnificus from the Analysis of the Core-Genome: Implications for Intra-Species Taxonomy.</title>
        <authorList>
            <person name="Roig F.J."/>
            <person name="Gonzalez-Candelas F."/>
            <person name="Sanjuan E."/>
            <person name="Fouz B."/>
            <person name="Feil E.J."/>
            <person name="Llorens C."/>
            <person name="Baker-Austin C."/>
            <person name="Oliver J.D."/>
            <person name="Danin-Poleg Y."/>
            <person name="Gibas C.J."/>
            <person name="Kashi Y."/>
            <person name="Gulig P.A."/>
            <person name="Morrison S.S."/>
            <person name="Amaro C."/>
        </authorList>
    </citation>
    <scope>NUCLEOTIDE SEQUENCE [LARGE SCALE GENOMIC DNA]</scope>
    <source>
        <strain evidence="2 3">CECT4608</strain>
    </source>
</reference>
<dbReference type="Proteomes" id="UP000237466">
    <property type="component" value="Unassembled WGS sequence"/>
</dbReference>
<protein>
    <submittedName>
        <fullName evidence="2">Uncharacterized protein</fullName>
    </submittedName>
</protein>
<proteinExistence type="predicted"/>
<comment type="caution">
    <text evidence="2">The sequence shown here is derived from an EMBL/GenBank/DDBJ whole genome shotgun (WGS) entry which is preliminary data.</text>
</comment>
<evidence type="ECO:0000313" key="2">
    <source>
        <dbReference type="EMBL" id="POB44917.1"/>
    </source>
</evidence>
<dbReference type="AlphaFoldDB" id="A0A2S3QZR5"/>
<name>A0A2S3QZR5_VIBVL</name>
<dbReference type="RefSeq" id="WP_103200832.1">
    <property type="nucleotide sequence ID" value="NZ_JAPFIK010000008.1"/>
</dbReference>
<evidence type="ECO:0000313" key="3">
    <source>
        <dbReference type="Proteomes" id="UP000237466"/>
    </source>
</evidence>
<gene>
    <name evidence="2" type="ORF">CRN52_17375</name>
</gene>
<evidence type="ECO:0000256" key="1">
    <source>
        <dbReference type="SAM" id="SignalP"/>
    </source>
</evidence>
<keyword evidence="1" id="KW-0732">Signal</keyword>
<accession>A0A2S3QZR5</accession>
<feature type="signal peptide" evidence="1">
    <location>
        <begin position="1"/>
        <end position="19"/>
    </location>
</feature>
<organism evidence="2 3">
    <name type="scientific">Vibrio vulnificus</name>
    <dbReference type="NCBI Taxonomy" id="672"/>
    <lineage>
        <taxon>Bacteria</taxon>
        <taxon>Pseudomonadati</taxon>
        <taxon>Pseudomonadota</taxon>
        <taxon>Gammaproteobacteria</taxon>
        <taxon>Vibrionales</taxon>
        <taxon>Vibrionaceae</taxon>
        <taxon>Vibrio</taxon>
    </lineage>
</organism>